<name>A0A2M8LH16_9BACT</name>
<dbReference type="CDD" id="cd05399">
    <property type="entry name" value="NT_Rel-Spo_like"/>
    <property type="match status" value="1"/>
</dbReference>
<dbReference type="InterPro" id="IPR043519">
    <property type="entry name" value="NT_sf"/>
</dbReference>
<dbReference type="SMART" id="SM00471">
    <property type="entry name" value="HDc"/>
    <property type="match status" value="1"/>
</dbReference>
<dbReference type="SUPFAM" id="SSF81271">
    <property type="entry name" value="TGS-like"/>
    <property type="match status" value="1"/>
</dbReference>
<dbReference type="PROSITE" id="PS51831">
    <property type="entry name" value="HD"/>
    <property type="match status" value="1"/>
</dbReference>
<dbReference type="CDD" id="cd00077">
    <property type="entry name" value="HDc"/>
    <property type="match status" value="1"/>
</dbReference>
<dbReference type="InterPro" id="IPR006674">
    <property type="entry name" value="HD_domain"/>
</dbReference>
<dbReference type="Pfam" id="PF13328">
    <property type="entry name" value="HD_4"/>
    <property type="match status" value="1"/>
</dbReference>
<reference evidence="6" key="1">
    <citation type="submission" date="2017-09" db="EMBL/GenBank/DDBJ databases">
        <title>Depth-based differentiation of microbial function through sediment-hosted aquifers and enrichment of novel symbionts in the deep terrestrial subsurface.</title>
        <authorList>
            <person name="Probst A.J."/>
            <person name="Ladd B."/>
            <person name="Jarett J.K."/>
            <person name="Geller-Mcgrath D.E."/>
            <person name="Sieber C.M.K."/>
            <person name="Emerson J.B."/>
            <person name="Anantharaman K."/>
            <person name="Thomas B.C."/>
            <person name="Malmstrom R."/>
            <person name="Stieglmeier M."/>
            <person name="Klingl A."/>
            <person name="Woyke T."/>
            <person name="Ryan C.M."/>
            <person name="Banfield J.F."/>
        </authorList>
    </citation>
    <scope>NUCLEOTIDE SEQUENCE [LARGE SCALE GENOMIC DNA]</scope>
</reference>
<dbReference type="InterPro" id="IPR004095">
    <property type="entry name" value="TGS"/>
</dbReference>
<dbReference type="InterPro" id="IPR033655">
    <property type="entry name" value="TGS_RelA/SpoT"/>
</dbReference>
<evidence type="ECO:0000259" key="4">
    <source>
        <dbReference type="PROSITE" id="PS51880"/>
    </source>
</evidence>
<dbReference type="SUPFAM" id="SSF81301">
    <property type="entry name" value="Nucleotidyltransferase"/>
    <property type="match status" value="1"/>
</dbReference>
<dbReference type="GO" id="GO:0005886">
    <property type="term" value="C:plasma membrane"/>
    <property type="evidence" value="ECO:0007669"/>
    <property type="project" value="TreeGrafter"/>
</dbReference>
<evidence type="ECO:0000313" key="6">
    <source>
        <dbReference type="Proteomes" id="UP000231436"/>
    </source>
</evidence>
<dbReference type="Pfam" id="PF04607">
    <property type="entry name" value="RelA_SpoT"/>
    <property type="match status" value="1"/>
</dbReference>
<organism evidence="5 6">
    <name type="scientific">Candidatus Uhrbacteria bacterium CG10_big_fil_rev_8_21_14_0_10_48_16</name>
    <dbReference type="NCBI Taxonomy" id="1975038"/>
    <lineage>
        <taxon>Bacteria</taxon>
        <taxon>Candidatus Uhriibacteriota</taxon>
    </lineage>
</organism>
<dbReference type="NCBIfam" id="TIGR00691">
    <property type="entry name" value="spoT_relA"/>
    <property type="match status" value="1"/>
</dbReference>
<dbReference type="EMBL" id="PFEU01000015">
    <property type="protein sequence ID" value="PJE76722.1"/>
    <property type="molecule type" value="Genomic_DNA"/>
</dbReference>
<dbReference type="InterPro" id="IPR012676">
    <property type="entry name" value="TGS-like"/>
</dbReference>
<evidence type="ECO:0000259" key="3">
    <source>
        <dbReference type="PROSITE" id="PS51831"/>
    </source>
</evidence>
<evidence type="ECO:0000256" key="2">
    <source>
        <dbReference type="RuleBase" id="RU003847"/>
    </source>
</evidence>
<dbReference type="FunFam" id="1.10.3210.10:FF:000001">
    <property type="entry name" value="GTP pyrophosphokinase RelA"/>
    <property type="match status" value="1"/>
</dbReference>
<dbReference type="PROSITE" id="PS51880">
    <property type="entry name" value="TGS"/>
    <property type="match status" value="1"/>
</dbReference>
<dbReference type="SUPFAM" id="SSF109604">
    <property type="entry name" value="HD-domain/PDEase-like"/>
    <property type="match status" value="1"/>
</dbReference>
<dbReference type="Proteomes" id="UP000231436">
    <property type="component" value="Unassembled WGS sequence"/>
</dbReference>
<dbReference type="Gene3D" id="1.10.3210.10">
    <property type="entry name" value="Hypothetical protein af1432"/>
    <property type="match status" value="1"/>
</dbReference>
<dbReference type="SMART" id="SM00954">
    <property type="entry name" value="RelA_SpoT"/>
    <property type="match status" value="1"/>
</dbReference>
<dbReference type="Gene3D" id="3.30.460.10">
    <property type="entry name" value="Beta Polymerase, domain 2"/>
    <property type="match status" value="1"/>
</dbReference>
<feature type="domain" description="TGS" evidence="4">
    <location>
        <begin position="390"/>
        <end position="451"/>
    </location>
</feature>
<dbReference type="PANTHER" id="PTHR21262">
    <property type="entry name" value="GUANOSINE-3',5'-BIS DIPHOSPHATE 3'-PYROPHOSPHOHYDROLASE"/>
    <property type="match status" value="1"/>
</dbReference>
<protein>
    <recommendedName>
        <fullName evidence="7">TGS domain-containing protein</fullName>
    </recommendedName>
</protein>
<dbReference type="InterPro" id="IPR004811">
    <property type="entry name" value="RelA/Spo_fam"/>
</dbReference>
<dbReference type="AlphaFoldDB" id="A0A2M8LH16"/>
<evidence type="ECO:0000256" key="1">
    <source>
        <dbReference type="ARBA" id="ARBA00025704"/>
    </source>
</evidence>
<feature type="domain" description="HD" evidence="3">
    <location>
        <begin position="49"/>
        <end position="148"/>
    </location>
</feature>
<dbReference type="FunFam" id="3.10.20.30:FF:000002">
    <property type="entry name" value="GTP pyrophosphokinase (RelA/SpoT)"/>
    <property type="match status" value="1"/>
</dbReference>
<dbReference type="InterPro" id="IPR007685">
    <property type="entry name" value="RelA_SpoT"/>
</dbReference>
<comment type="similarity">
    <text evidence="2">Belongs to the relA/spoT family.</text>
</comment>
<evidence type="ECO:0008006" key="7">
    <source>
        <dbReference type="Google" id="ProtNLM"/>
    </source>
</evidence>
<dbReference type="CDD" id="cd01668">
    <property type="entry name" value="TGS_RSH"/>
    <property type="match status" value="1"/>
</dbReference>
<sequence>MNETIRTYDDLERLVKKTYASPDIESLRHAFDLADKAHAGEVRLTGHPVISHPLAVSYRLAEMGLHLNVVIAGLLHDVVEDSDVTIEDLKNAFGEDVASLVESVTKLKHGIKYRGAERYAENMRKMFLAMASDVRVVFMKFADRLHNLETLYGQPKNKQERIARESLEIYAPIAGRLGMSEFKGELEDGAFAYLQPKEYERMKNIMDIKVREKGAYVSRIIDQVEKLLGTTSATDFQVHGRIKRLFSLFKKLRKYQGDLSKIYDLIAIRIIVSDVEECYMALGLLHQKWRPVPGRIKDYIAQPKPNGYQSLHTTVFTENGEIIEFQIRTLEMHELAEFGVAAHWRYKEGSRKAVKNTRWMEELAQIQKELQTKKDFMEQLEVMKIDVFKDRIFVFTPQGNVIDLPEGATPIDFAYAIHTEVGNKCTASRINEVMRNLDTPLQSGDIVEVVTDKNRRGPNPDWLKFAKTRHARTKIKDATKRTVKGWFAEVLKGREKAKK</sequence>
<comment type="caution">
    <text evidence="5">The sequence shown here is derived from an EMBL/GenBank/DDBJ whole genome shotgun (WGS) entry which is preliminary data.</text>
</comment>
<evidence type="ECO:0000313" key="5">
    <source>
        <dbReference type="EMBL" id="PJE76722.1"/>
    </source>
</evidence>
<dbReference type="InterPro" id="IPR012675">
    <property type="entry name" value="Beta-grasp_dom_sf"/>
</dbReference>
<comment type="function">
    <text evidence="2">In eubacteria ppGpp (guanosine 3'-diphosphate 5'-diphosphate) is a mediator of the stringent response that coordinates a variety of cellular activities in response to changes in nutritional abundance.</text>
</comment>
<proteinExistence type="inferred from homology"/>
<dbReference type="InterPro" id="IPR003607">
    <property type="entry name" value="HD/PDEase_dom"/>
</dbReference>
<comment type="pathway">
    <text evidence="1">Purine metabolism.</text>
</comment>
<dbReference type="PANTHER" id="PTHR21262:SF31">
    <property type="entry name" value="GTP PYROPHOSPHOKINASE"/>
    <property type="match status" value="1"/>
</dbReference>
<accession>A0A2M8LH16</accession>
<dbReference type="Gene3D" id="3.10.20.30">
    <property type="match status" value="1"/>
</dbReference>
<dbReference type="GO" id="GO:0015969">
    <property type="term" value="P:guanosine tetraphosphate metabolic process"/>
    <property type="evidence" value="ECO:0007669"/>
    <property type="project" value="InterPro"/>
</dbReference>
<dbReference type="Pfam" id="PF02824">
    <property type="entry name" value="TGS"/>
    <property type="match status" value="1"/>
</dbReference>
<gene>
    <name evidence="5" type="ORF">COV05_03070</name>
</gene>